<dbReference type="EMBL" id="JACHEB010000006">
    <property type="protein sequence ID" value="MBB5329331.1"/>
    <property type="molecule type" value="Genomic_DNA"/>
</dbReference>
<name>A0A9X0U4C6_9BACT</name>
<proteinExistence type="predicted"/>
<keyword evidence="2" id="KW-1185">Reference proteome</keyword>
<dbReference type="Proteomes" id="UP000535182">
    <property type="component" value="Unassembled WGS sequence"/>
</dbReference>
<dbReference type="AlphaFoldDB" id="A0A9X0U4C6"/>
<dbReference type="RefSeq" id="WP_183977712.1">
    <property type="nucleotide sequence ID" value="NZ_JACHEB010000006.1"/>
</dbReference>
<evidence type="ECO:0000313" key="1">
    <source>
        <dbReference type="EMBL" id="MBB5329331.1"/>
    </source>
</evidence>
<accession>A0A9X0U4C6</accession>
<reference evidence="1 2" key="1">
    <citation type="submission" date="2020-08" db="EMBL/GenBank/DDBJ databases">
        <title>Genomic Encyclopedia of Type Strains, Phase IV (KMG-V): Genome sequencing to study the core and pangenomes of soil and plant-associated prokaryotes.</title>
        <authorList>
            <person name="Whitman W."/>
        </authorList>
    </citation>
    <scope>NUCLEOTIDE SEQUENCE [LARGE SCALE GENOMIC DNA]</scope>
    <source>
        <strain evidence="1 2">X5P2</strain>
    </source>
</reference>
<sequence>MLPTDLKAEQFAGYPPKARKLAVAHLGTLQQLPLSFLPSFLREIIDYDFKFPAERTAIDQELLTLSSLTHAQLKNWFQGFSQLSLSSKFEKLDWINQPAQFVEQLSAYLWTTHQLDAFREAAVTYGNRLQKGEPEQIAVHRLGIAIIGQGVVSYDEPLFLNLRKHGTYFRQIKPENGVELLLAAVEARAKAHPVPYGHWYVDGGHAAGHSSLLSCLSFQQMEPVRAALLRDIQTETAKPGMGPEELHTHMARLSPADLGIDKTGDEVLERFQVKLLTEGSGTQIFSTTFVQWATREVLRRAQAVTLFVRFAPRQRQRPMNELLSGTGSNLEFDPVGSLIDANMAAYYQWINQQRLPQSEQSSFLVWFEGHNQALVVSPSLPRGTESNSTLDLGQLLSLATG</sequence>
<comment type="caution">
    <text evidence="1">The sequence shown here is derived from an EMBL/GenBank/DDBJ whole genome shotgun (WGS) entry which is preliminary data.</text>
</comment>
<organism evidence="1 2">
    <name type="scientific">Tunturiibacter gelidiferens</name>
    <dbReference type="NCBI Taxonomy" id="3069689"/>
    <lineage>
        <taxon>Bacteria</taxon>
        <taxon>Pseudomonadati</taxon>
        <taxon>Acidobacteriota</taxon>
        <taxon>Terriglobia</taxon>
        <taxon>Terriglobales</taxon>
        <taxon>Acidobacteriaceae</taxon>
        <taxon>Tunturiibacter</taxon>
    </lineage>
</organism>
<gene>
    <name evidence="1" type="ORF">HDF14_002949</name>
</gene>
<evidence type="ECO:0000313" key="2">
    <source>
        <dbReference type="Proteomes" id="UP000535182"/>
    </source>
</evidence>
<protein>
    <submittedName>
        <fullName evidence="1">Uncharacterized protein</fullName>
    </submittedName>
</protein>